<sequence>MTFGDDLRRTVRGRVLVAGDEGFEQAGKAWNLSVDQRVRAVVEAEDADDVAALAAHAHRVGLSVAAQPSGHGASGDTDGVILLRTRRLGGVEVRPERRTARVGAGVAWGEVLSATSPHGLTGLAGSSPAPNVVGYTLGGGLSWFSRRYGFAADSVRAFEVVDVEGRRGTVTADSDAELFWALRGGGGDFALVTAIEFDLHPAPALYGGRVMWPVERAPEVLAAFREITEDAPEELTVWFQLLNLPPLPELPEFLRGRSVVTVDTTFLGEEGEARALLRRLDEIDGSIIDSRGTLPVAELGGICAEPTAPSHSLARGELLTALDDTVAGALLAEPTAPLAVVQLRHLGGALARPAEGGGACGHFAEPYILGLIGVVPAPELVPAVADRQEAIVARLARYVSGRKPFTYLGKGERAAAAFPDDALARLRDVKRARDPRGVFRSNHPVLD</sequence>
<evidence type="ECO:0000256" key="1">
    <source>
        <dbReference type="ARBA" id="ARBA00001974"/>
    </source>
</evidence>
<comment type="caution">
    <text evidence="7">The sequence shown here is derived from an EMBL/GenBank/DDBJ whole genome shotgun (WGS) entry which is preliminary data.</text>
</comment>
<dbReference type="Gene3D" id="3.30.43.10">
    <property type="entry name" value="Uridine Diphospho-n-acetylenolpyruvylglucosamine Reductase, domain 2"/>
    <property type="match status" value="1"/>
</dbReference>
<feature type="domain" description="FAD-binding PCMH-type" evidence="6">
    <location>
        <begin position="34"/>
        <end position="202"/>
    </location>
</feature>
<gene>
    <name evidence="7" type="ORF">HDA43_002424</name>
</gene>
<evidence type="ECO:0000259" key="6">
    <source>
        <dbReference type="PROSITE" id="PS51387"/>
    </source>
</evidence>
<dbReference type="SUPFAM" id="SSF55103">
    <property type="entry name" value="FAD-linked oxidases, C-terminal domain"/>
    <property type="match status" value="1"/>
</dbReference>
<keyword evidence="4" id="KW-0274">FAD</keyword>
<keyword evidence="5" id="KW-0560">Oxidoreductase</keyword>
<evidence type="ECO:0000256" key="4">
    <source>
        <dbReference type="ARBA" id="ARBA00022827"/>
    </source>
</evidence>
<dbReference type="Proteomes" id="UP000576393">
    <property type="component" value="Unassembled WGS sequence"/>
</dbReference>
<dbReference type="PANTHER" id="PTHR42973:SF39">
    <property type="entry name" value="FAD-BINDING PCMH-TYPE DOMAIN-CONTAINING PROTEIN"/>
    <property type="match status" value="1"/>
</dbReference>
<dbReference type="RefSeq" id="WP_179819851.1">
    <property type="nucleotide sequence ID" value="NZ_JACCCO010000001.1"/>
</dbReference>
<evidence type="ECO:0000313" key="8">
    <source>
        <dbReference type="Proteomes" id="UP000576393"/>
    </source>
</evidence>
<protein>
    <submittedName>
        <fullName evidence="7">FAD/FMN-containing dehydrogenase</fullName>
    </submittedName>
</protein>
<dbReference type="InterPro" id="IPR016167">
    <property type="entry name" value="FAD-bd_PCMH_sub1"/>
</dbReference>
<evidence type="ECO:0000256" key="2">
    <source>
        <dbReference type="ARBA" id="ARBA00005466"/>
    </source>
</evidence>
<keyword evidence="3" id="KW-0285">Flavoprotein</keyword>
<dbReference type="PROSITE" id="PS51387">
    <property type="entry name" value="FAD_PCMH"/>
    <property type="match status" value="1"/>
</dbReference>
<dbReference type="InterPro" id="IPR016166">
    <property type="entry name" value="FAD-bd_PCMH"/>
</dbReference>
<dbReference type="GO" id="GO:0071949">
    <property type="term" value="F:FAD binding"/>
    <property type="evidence" value="ECO:0007669"/>
    <property type="project" value="InterPro"/>
</dbReference>
<dbReference type="InterPro" id="IPR006094">
    <property type="entry name" value="Oxid_FAD_bind_N"/>
</dbReference>
<dbReference type="Gene3D" id="3.40.462.20">
    <property type="match status" value="1"/>
</dbReference>
<reference evidence="7 8" key="1">
    <citation type="submission" date="2020-07" db="EMBL/GenBank/DDBJ databases">
        <title>Sequencing the genomes of 1000 actinobacteria strains.</title>
        <authorList>
            <person name="Klenk H.-P."/>
        </authorList>
    </citation>
    <scope>NUCLEOTIDE SEQUENCE [LARGE SCALE GENOMIC DNA]</scope>
    <source>
        <strain evidence="7 8">DSM 45763</strain>
    </source>
</reference>
<dbReference type="GO" id="GO:0016491">
    <property type="term" value="F:oxidoreductase activity"/>
    <property type="evidence" value="ECO:0007669"/>
    <property type="project" value="UniProtKB-KW"/>
</dbReference>
<evidence type="ECO:0000256" key="3">
    <source>
        <dbReference type="ARBA" id="ARBA00022630"/>
    </source>
</evidence>
<keyword evidence="8" id="KW-1185">Reference proteome</keyword>
<dbReference type="InterPro" id="IPR036318">
    <property type="entry name" value="FAD-bd_PCMH-like_sf"/>
</dbReference>
<organism evidence="7 8">
    <name type="scientific">Streptosporangium sandarakinum</name>
    <dbReference type="NCBI Taxonomy" id="1260955"/>
    <lineage>
        <taxon>Bacteria</taxon>
        <taxon>Bacillati</taxon>
        <taxon>Actinomycetota</taxon>
        <taxon>Actinomycetes</taxon>
        <taxon>Streptosporangiales</taxon>
        <taxon>Streptosporangiaceae</taxon>
        <taxon>Streptosporangium</taxon>
    </lineage>
</organism>
<dbReference type="InterPro" id="IPR016164">
    <property type="entry name" value="FAD-linked_Oxase-like_C"/>
</dbReference>
<dbReference type="InterPro" id="IPR016169">
    <property type="entry name" value="FAD-bd_PCMH_sub2"/>
</dbReference>
<comment type="cofactor">
    <cofactor evidence="1">
        <name>FAD</name>
        <dbReference type="ChEBI" id="CHEBI:57692"/>
    </cofactor>
</comment>
<dbReference type="AlphaFoldDB" id="A0A852V329"/>
<dbReference type="PANTHER" id="PTHR42973">
    <property type="entry name" value="BINDING OXIDOREDUCTASE, PUTATIVE (AFU_ORTHOLOGUE AFUA_1G17690)-RELATED"/>
    <property type="match status" value="1"/>
</dbReference>
<dbReference type="InterPro" id="IPR050416">
    <property type="entry name" value="FAD-linked_Oxidoreductase"/>
</dbReference>
<evidence type="ECO:0000313" key="7">
    <source>
        <dbReference type="EMBL" id="NYF40265.1"/>
    </source>
</evidence>
<evidence type="ECO:0000256" key="5">
    <source>
        <dbReference type="ARBA" id="ARBA00023002"/>
    </source>
</evidence>
<dbReference type="EMBL" id="JACCCO010000001">
    <property type="protein sequence ID" value="NYF40265.1"/>
    <property type="molecule type" value="Genomic_DNA"/>
</dbReference>
<dbReference type="Gene3D" id="3.30.465.10">
    <property type="match status" value="1"/>
</dbReference>
<proteinExistence type="inferred from homology"/>
<dbReference type="SUPFAM" id="SSF56176">
    <property type="entry name" value="FAD-binding/transporter-associated domain-like"/>
    <property type="match status" value="1"/>
</dbReference>
<comment type="similarity">
    <text evidence="2">Belongs to the oxygen-dependent FAD-linked oxidoreductase family.</text>
</comment>
<dbReference type="Pfam" id="PF01565">
    <property type="entry name" value="FAD_binding_4"/>
    <property type="match status" value="1"/>
</dbReference>
<accession>A0A852V329</accession>
<name>A0A852V329_9ACTN</name>